<dbReference type="AlphaFoldDB" id="A0A1I1NLH1"/>
<dbReference type="OrthoDB" id="8759910at2"/>
<reference evidence="3" key="1">
    <citation type="submission" date="2016-10" db="EMBL/GenBank/DDBJ databases">
        <authorList>
            <person name="Varghese N."/>
            <person name="Submissions S."/>
        </authorList>
    </citation>
    <scope>NUCLEOTIDE SEQUENCE [LARGE SCALE GENOMIC DNA]</scope>
    <source>
        <strain evidence="3">CGMCC 1.12041</strain>
    </source>
</reference>
<dbReference type="Proteomes" id="UP000198639">
    <property type="component" value="Unassembled WGS sequence"/>
</dbReference>
<evidence type="ECO:0008006" key="4">
    <source>
        <dbReference type="Google" id="ProtNLM"/>
    </source>
</evidence>
<name>A0A1I1NLH1_9BURK</name>
<feature type="chain" id="PRO_5011469569" description="Lipoprotein-attachment site-containing protein" evidence="1">
    <location>
        <begin position="21"/>
        <end position="78"/>
    </location>
</feature>
<dbReference type="EMBL" id="FOLD01000013">
    <property type="protein sequence ID" value="SFC96328.1"/>
    <property type="molecule type" value="Genomic_DNA"/>
</dbReference>
<evidence type="ECO:0000313" key="2">
    <source>
        <dbReference type="EMBL" id="SFC96328.1"/>
    </source>
</evidence>
<sequence length="78" mass="7958">MKKFMLAAVASTLLAGCATNDSGGAQQLAQEEERYVPTGSNIPRKKGQGTSVVGTLSAVEIESARMNPGTAPALPPGQ</sequence>
<dbReference type="PROSITE" id="PS51257">
    <property type="entry name" value="PROKAR_LIPOPROTEIN"/>
    <property type="match status" value="1"/>
</dbReference>
<gene>
    <name evidence="2" type="ORF">SAMN05216204_11360</name>
</gene>
<evidence type="ECO:0000256" key="1">
    <source>
        <dbReference type="SAM" id="SignalP"/>
    </source>
</evidence>
<proteinExistence type="predicted"/>
<protein>
    <recommendedName>
        <fullName evidence="4">Lipoprotein-attachment site-containing protein</fullName>
    </recommendedName>
</protein>
<accession>A0A1I1NLH1</accession>
<feature type="signal peptide" evidence="1">
    <location>
        <begin position="1"/>
        <end position="20"/>
    </location>
</feature>
<keyword evidence="3" id="KW-1185">Reference proteome</keyword>
<keyword evidence="1" id="KW-0732">Signal</keyword>
<organism evidence="2 3">
    <name type="scientific">Massilia yuzhufengensis</name>
    <dbReference type="NCBI Taxonomy" id="1164594"/>
    <lineage>
        <taxon>Bacteria</taxon>
        <taxon>Pseudomonadati</taxon>
        <taxon>Pseudomonadota</taxon>
        <taxon>Betaproteobacteria</taxon>
        <taxon>Burkholderiales</taxon>
        <taxon>Oxalobacteraceae</taxon>
        <taxon>Telluria group</taxon>
        <taxon>Massilia</taxon>
    </lineage>
</organism>
<evidence type="ECO:0000313" key="3">
    <source>
        <dbReference type="Proteomes" id="UP000198639"/>
    </source>
</evidence>